<dbReference type="Pfam" id="PF06073">
    <property type="entry name" value="DUF934"/>
    <property type="match status" value="1"/>
</dbReference>
<accession>A0A382U9I6</accession>
<sequence length="150" mass="17335">MIRKLDSSASIPEGSVILPFSFWQANRDILLKSKKNHAIWIDGSIETESLVDDLEFFSIIALDFPTFKDGRSYSHARLLRERYGYKGELRAIGDVLQDQLFFMQRCGIDCFQIRDDKDIEQALNSFEAFSMCYQAAADDAIPIHKQRKFK</sequence>
<name>A0A382U9I6_9ZZZZ</name>
<organism evidence="1">
    <name type="scientific">marine metagenome</name>
    <dbReference type="NCBI Taxonomy" id="408172"/>
    <lineage>
        <taxon>unclassified sequences</taxon>
        <taxon>metagenomes</taxon>
        <taxon>ecological metagenomes</taxon>
    </lineage>
</organism>
<reference evidence="1" key="1">
    <citation type="submission" date="2018-05" db="EMBL/GenBank/DDBJ databases">
        <authorList>
            <person name="Lanie J.A."/>
            <person name="Ng W.-L."/>
            <person name="Kazmierczak K.M."/>
            <person name="Andrzejewski T.M."/>
            <person name="Davidsen T.M."/>
            <person name="Wayne K.J."/>
            <person name="Tettelin H."/>
            <person name="Glass J.I."/>
            <person name="Rusch D."/>
            <person name="Podicherti R."/>
            <person name="Tsui H.-C.T."/>
            <person name="Winkler M.E."/>
        </authorList>
    </citation>
    <scope>NUCLEOTIDE SEQUENCE</scope>
</reference>
<evidence type="ECO:0008006" key="2">
    <source>
        <dbReference type="Google" id="ProtNLM"/>
    </source>
</evidence>
<dbReference type="PIRSF" id="PIRSF030820">
    <property type="entry name" value="UCP030820"/>
    <property type="match status" value="1"/>
</dbReference>
<proteinExistence type="predicted"/>
<protein>
    <recommendedName>
        <fullName evidence="2">DUF934 domain-containing protein</fullName>
    </recommendedName>
</protein>
<evidence type="ECO:0000313" key="1">
    <source>
        <dbReference type="EMBL" id="SVD30956.1"/>
    </source>
</evidence>
<gene>
    <name evidence="1" type="ORF">METZ01_LOCUS383810</name>
</gene>
<dbReference type="AlphaFoldDB" id="A0A382U9I6"/>
<dbReference type="EMBL" id="UINC01142557">
    <property type="protein sequence ID" value="SVD30956.1"/>
    <property type="molecule type" value="Genomic_DNA"/>
</dbReference>
<dbReference type="InterPro" id="IPR008318">
    <property type="entry name" value="UCP030820"/>
</dbReference>